<evidence type="ECO:0000313" key="8">
    <source>
        <dbReference type="Proteomes" id="UP001148018"/>
    </source>
</evidence>
<keyword evidence="3" id="KW-0964">Secreted</keyword>
<sequence length="108" mass="11729">MLAPTLSLALAYDINGYCGVTARSADGTLVTSVDLGSKFEQVQVQPPKVSIFDVLENRRVVRGRRAPQGGCQLGTCQMHNLATTLYHLSKTSGKDHSKDTYDPKGYGR</sequence>
<dbReference type="GO" id="GO:0010460">
    <property type="term" value="P:positive regulation of heart rate"/>
    <property type="evidence" value="ECO:0007669"/>
    <property type="project" value="TreeGrafter"/>
</dbReference>
<dbReference type="GO" id="GO:0003073">
    <property type="term" value="P:regulation of systemic arterial blood pressure"/>
    <property type="evidence" value="ECO:0007669"/>
    <property type="project" value="TreeGrafter"/>
</dbReference>
<gene>
    <name evidence="7" type="ORF">NHX12_025480</name>
</gene>
<evidence type="ECO:0000256" key="1">
    <source>
        <dbReference type="ARBA" id="ARBA00004613"/>
    </source>
</evidence>
<dbReference type="GO" id="GO:0007189">
    <property type="term" value="P:adenylate cyclase-activating G protein-coupled receptor signaling pathway"/>
    <property type="evidence" value="ECO:0007669"/>
    <property type="project" value="TreeGrafter"/>
</dbReference>
<feature type="region of interest" description="Disordered" evidence="6">
    <location>
        <begin position="89"/>
        <end position="108"/>
    </location>
</feature>
<evidence type="ECO:0000256" key="5">
    <source>
        <dbReference type="ARBA" id="ARBA00023157"/>
    </source>
</evidence>
<dbReference type="OrthoDB" id="8854792at2759"/>
<comment type="similarity">
    <text evidence="2">Belongs to the adrenomedullin family.</text>
</comment>
<evidence type="ECO:0000256" key="6">
    <source>
        <dbReference type="SAM" id="MobiDB-lite"/>
    </source>
</evidence>
<dbReference type="GO" id="GO:0005179">
    <property type="term" value="F:hormone activity"/>
    <property type="evidence" value="ECO:0007669"/>
    <property type="project" value="InterPro"/>
</dbReference>
<evidence type="ECO:0000256" key="3">
    <source>
        <dbReference type="ARBA" id="ARBA00022525"/>
    </source>
</evidence>
<evidence type="ECO:0000256" key="4">
    <source>
        <dbReference type="ARBA" id="ARBA00022729"/>
    </source>
</evidence>
<protein>
    <submittedName>
        <fullName evidence="7">Uncharacterized protein</fullName>
    </submittedName>
</protein>
<dbReference type="PANTHER" id="PTHR23414">
    <property type="entry name" value="ADRENOMEDULLIN, ADM"/>
    <property type="match status" value="1"/>
</dbReference>
<feature type="compositionally biased region" description="Basic and acidic residues" evidence="6">
    <location>
        <begin position="92"/>
        <end position="102"/>
    </location>
</feature>
<dbReference type="InterPro" id="IPR021116">
    <property type="entry name" value="Calcitonin/adrenomedullin"/>
</dbReference>
<dbReference type="Proteomes" id="UP001148018">
    <property type="component" value="Unassembled WGS sequence"/>
</dbReference>
<dbReference type="GO" id="GO:0005576">
    <property type="term" value="C:extracellular region"/>
    <property type="evidence" value="ECO:0007669"/>
    <property type="project" value="UniProtKB-SubCell"/>
</dbReference>
<dbReference type="PANTHER" id="PTHR23414:SF6">
    <property type="entry name" value="ADRENOMEDULLIN-5-LIKE PROTEIN-RELATED"/>
    <property type="match status" value="1"/>
</dbReference>
<evidence type="ECO:0000313" key="7">
    <source>
        <dbReference type="EMBL" id="KAJ3608433.1"/>
    </source>
</evidence>
<evidence type="ECO:0000256" key="2">
    <source>
        <dbReference type="ARBA" id="ARBA00010575"/>
    </source>
</evidence>
<accession>A0A9Q0EMT7</accession>
<dbReference type="AlphaFoldDB" id="A0A9Q0EMT7"/>
<dbReference type="EMBL" id="JANIIK010000040">
    <property type="protein sequence ID" value="KAJ3608433.1"/>
    <property type="molecule type" value="Genomic_DNA"/>
</dbReference>
<comment type="subcellular location">
    <subcellularLocation>
        <location evidence="1">Secreted</location>
    </subcellularLocation>
</comment>
<name>A0A9Q0EMT7_9TELE</name>
<reference evidence="7" key="1">
    <citation type="submission" date="2022-07" db="EMBL/GenBank/DDBJ databases">
        <title>Chromosome-level genome of Muraenolepis orangiensis.</title>
        <authorList>
            <person name="Kim J."/>
        </authorList>
    </citation>
    <scope>NUCLEOTIDE SEQUENCE</scope>
    <source>
        <strain evidence="7">KU_S4_2022</strain>
        <tissue evidence="7">Muscle</tissue>
    </source>
</reference>
<keyword evidence="5" id="KW-1015">Disulfide bond</keyword>
<dbReference type="Pfam" id="PF00214">
    <property type="entry name" value="Calc_CGRP_IAPP"/>
    <property type="match status" value="1"/>
</dbReference>
<keyword evidence="4" id="KW-0732">Signal</keyword>
<proteinExistence type="inferred from homology"/>
<comment type="caution">
    <text evidence="7">The sequence shown here is derived from an EMBL/GenBank/DDBJ whole genome shotgun (WGS) entry which is preliminary data.</text>
</comment>
<dbReference type="InterPro" id="IPR051665">
    <property type="entry name" value="Adrenomedullin-reg_peptide"/>
</dbReference>
<organism evidence="7 8">
    <name type="scientific">Muraenolepis orangiensis</name>
    <name type="common">Patagonian moray cod</name>
    <dbReference type="NCBI Taxonomy" id="630683"/>
    <lineage>
        <taxon>Eukaryota</taxon>
        <taxon>Metazoa</taxon>
        <taxon>Chordata</taxon>
        <taxon>Craniata</taxon>
        <taxon>Vertebrata</taxon>
        <taxon>Euteleostomi</taxon>
        <taxon>Actinopterygii</taxon>
        <taxon>Neopterygii</taxon>
        <taxon>Teleostei</taxon>
        <taxon>Neoteleostei</taxon>
        <taxon>Acanthomorphata</taxon>
        <taxon>Zeiogadaria</taxon>
        <taxon>Gadariae</taxon>
        <taxon>Gadiformes</taxon>
        <taxon>Muraenolepidoidei</taxon>
        <taxon>Muraenolepididae</taxon>
        <taxon>Muraenolepis</taxon>
    </lineage>
</organism>
<keyword evidence="8" id="KW-1185">Reference proteome</keyword>